<protein>
    <recommendedName>
        <fullName evidence="3">Transposase</fullName>
    </recommendedName>
</protein>
<dbReference type="EMBL" id="BAABBY010000005">
    <property type="protein sequence ID" value="GAA4205089.1"/>
    <property type="molecule type" value="Genomic_DNA"/>
</dbReference>
<gene>
    <name evidence="1" type="ORF">GCM10022289_24050</name>
</gene>
<evidence type="ECO:0008006" key="3">
    <source>
        <dbReference type="Google" id="ProtNLM"/>
    </source>
</evidence>
<sequence>MISMINGNVIINILVKNLPNFKKGTSLMLLGITKITNPNKSPIKPVRPVKKMLIAINKKNKEFLKVISFLSNLKSKHKYITPIDCTIDKSHVGLNAKPRKRKPPESKFFSILASPSFKSEKKKNFTLGIANINSIIKLCNTVAKTNILSKSIGVKYRFAHQTIPNAPGM</sequence>
<organism evidence="1 2">
    <name type="scientific">Pedobacter jeongneungensis</name>
    <dbReference type="NCBI Taxonomy" id="947309"/>
    <lineage>
        <taxon>Bacteria</taxon>
        <taxon>Pseudomonadati</taxon>
        <taxon>Bacteroidota</taxon>
        <taxon>Sphingobacteriia</taxon>
        <taxon>Sphingobacteriales</taxon>
        <taxon>Sphingobacteriaceae</taxon>
        <taxon>Pedobacter</taxon>
    </lineage>
</organism>
<accession>A0ABP8BEN4</accession>
<evidence type="ECO:0000313" key="1">
    <source>
        <dbReference type="EMBL" id="GAA4205089.1"/>
    </source>
</evidence>
<dbReference type="Proteomes" id="UP001501772">
    <property type="component" value="Unassembled WGS sequence"/>
</dbReference>
<evidence type="ECO:0000313" key="2">
    <source>
        <dbReference type="Proteomes" id="UP001501772"/>
    </source>
</evidence>
<comment type="caution">
    <text evidence="1">The sequence shown here is derived from an EMBL/GenBank/DDBJ whole genome shotgun (WGS) entry which is preliminary data.</text>
</comment>
<keyword evidence="2" id="KW-1185">Reference proteome</keyword>
<proteinExistence type="predicted"/>
<name>A0ABP8BEN4_9SPHI</name>
<reference evidence="2" key="1">
    <citation type="journal article" date="2019" name="Int. J. Syst. Evol. Microbiol.">
        <title>The Global Catalogue of Microorganisms (GCM) 10K type strain sequencing project: providing services to taxonomists for standard genome sequencing and annotation.</title>
        <authorList>
            <consortium name="The Broad Institute Genomics Platform"/>
            <consortium name="The Broad Institute Genome Sequencing Center for Infectious Disease"/>
            <person name="Wu L."/>
            <person name="Ma J."/>
        </authorList>
    </citation>
    <scope>NUCLEOTIDE SEQUENCE [LARGE SCALE GENOMIC DNA]</scope>
    <source>
        <strain evidence="2">JCM 17626</strain>
    </source>
</reference>